<evidence type="ECO:0000256" key="10">
    <source>
        <dbReference type="ARBA" id="ARBA00048848"/>
    </source>
</evidence>
<dbReference type="PANTHER" id="PTHR14744:SF15">
    <property type="entry name" value="N-ALPHA-ACETYLTRANSFERASE 60"/>
    <property type="match status" value="1"/>
</dbReference>
<keyword evidence="3" id="KW-0159">Chromosome partition</keyword>
<dbReference type="Gene3D" id="3.40.630.30">
    <property type="match status" value="1"/>
</dbReference>
<dbReference type="GO" id="GO:0120518">
    <property type="term" value="F:protein N-terminal-methionine acetyltransferase activity"/>
    <property type="evidence" value="ECO:0007669"/>
    <property type="project" value="UniProtKB-EC"/>
</dbReference>
<dbReference type="InterPro" id="IPR045141">
    <property type="entry name" value="NAA60-like"/>
</dbReference>
<dbReference type="EMBL" id="JANTQA010000015">
    <property type="protein sequence ID" value="KAJ3448526.1"/>
    <property type="molecule type" value="Genomic_DNA"/>
</dbReference>
<evidence type="ECO:0000256" key="9">
    <source>
        <dbReference type="ARBA" id="ARBA00048017"/>
    </source>
</evidence>
<organism evidence="12 13">
    <name type="scientific">Anaeramoeba flamelloides</name>
    <dbReference type="NCBI Taxonomy" id="1746091"/>
    <lineage>
        <taxon>Eukaryota</taxon>
        <taxon>Metamonada</taxon>
        <taxon>Anaeramoebidae</taxon>
        <taxon>Anaeramoeba</taxon>
    </lineage>
</organism>
<dbReference type="SUPFAM" id="SSF55729">
    <property type="entry name" value="Acyl-CoA N-acyltransferases (Nat)"/>
    <property type="match status" value="1"/>
</dbReference>
<evidence type="ECO:0000256" key="3">
    <source>
        <dbReference type="ARBA" id="ARBA00022829"/>
    </source>
</evidence>
<dbReference type="PANTHER" id="PTHR14744">
    <property type="entry name" value="N-ALPHA-ACETYLTRANSFERASE 60"/>
    <property type="match status" value="1"/>
</dbReference>
<dbReference type="Pfam" id="PF00583">
    <property type="entry name" value="Acetyltransf_1"/>
    <property type="match status" value="1"/>
</dbReference>
<dbReference type="InterPro" id="IPR000182">
    <property type="entry name" value="GNAT_dom"/>
</dbReference>
<proteinExistence type="inferred from homology"/>
<evidence type="ECO:0000256" key="7">
    <source>
        <dbReference type="ARBA" id="ARBA00026111"/>
    </source>
</evidence>
<dbReference type="EC" id="2.3.1.259" evidence="7"/>
<dbReference type="GO" id="GO:0004402">
    <property type="term" value="F:histone acetyltransferase activity"/>
    <property type="evidence" value="ECO:0007669"/>
    <property type="project" value="TreeGrafter"/>
</dbReference>
<comment type="caution">
    <text evidence="12">The sequence shown here is derived from an EMBL/GenBank/DDBJ whole genome shotgun (WGS) entry which is preliminary data.</text>
</comment>
<feature type="domain" description="N-acetyltransferase" evidence="11">
    <location>
        <begin position="31"/>
        <end position="185"/>
    </location>
</feature>
<dbReference type="GO" id="GO:0000139">
    <property type="term" value="C:Golgi membrane"/>
    <property type="evidence" value="ECO:0007669"/>
    <property type="project" value="TreeGrafter"/>
</dbReference>
<dbReference type="PROSITE" id="PS51186">
    <property type="entry name" value="GNAT"/>
    <property type="match status" value="1"/>
</dbReference>
<evidence type="ECO:0000256" key="6">
    <source>
        <dbReference type="ARBA" id="ARBA00025774"/>
    </source>
</evidence>
<comment type="catalytic activity">
    <reaction evidence="10">
        <text>N-terminal L-methionyl-[transmembrane protein] + acetyl-CoA = N-terminal N(alpha)-acetyl-L-methionyl-[transmembrane protein] + CoA + H(+)</text>
        <dbReference type="Rhea" id="RHEA:50604"/>
        <dbReference type="Rhea" id="RHEA-COMP:12745"/>
        <dbReference type="Rhea" id="RHEA-COMP:12746"/>
        <dbReference type="ChEBI" id="CHEBI:15378"/>
        <dbReference type="ChEBI" id="CHEBI:57287"/>
        <dbReference type="ChEBI" id="CHEBI:57288"/>
        <dbReference type="ChEBI" id="CHEBI:64731"/>
        <dbReference type="ChEBI" id="CHEBI:133414"/>
        <dbReference type="EC" id="2.3.1.259"/>
    </reaction>
</comment>
<name>A0AAV8A695_9EUKA</name>
<comment type="catalytic activity">
    <reaction evidence="9">
        <text>L-lysyl-[protein] + acetyl-CoA = N(6)-acetyl-L-lysyl-[protein] + CoA + H(+)</text>
        <dbReference type="Rhea" id="RHEA:45948"/>
        <dbReference type="Rhea" id="RHEA-COMP:9752"/>
        <dbReference type="Rhea" id="RHEA-COMP:10731"/>
        <dbReference type="ChEBI" id="CHEBI:15378"/>
        <dbReference type="ChEBI" id="CHEBI:29969"/>
        <dbReference type="ChEBI" id="CHEBI:57287"/>
        <dbReference type="ChEBI" id="CHEBI:57288"/>
        <dbReference type="ChEBI" id="CHEBI:61930"/>
        <dbReference type="EC" id="2.3.1.48"/>
    </reaction>
</comment>
<evidence type="ECO:0000313" key="13">
    <source>
        <dbReference type="Proteomes" id="UP001146793"/>
    </source>
</evidence>
<dbReference type="GO" id="GO:0007059">
    <property type="term" value="P:chromosome segregation"/>
    <property type="evidence" value="ECO:0007669"/>
    <property type="project" value="UniProtKB-KW"/>
</dbReference>
<dbReference type="InterPro" id="IPR016181">
    <property type="entry name" value="Acyl_CoA_acyltransferase"/>
</dbReference>
<evidence type="ECO:0000256" key="4">
    <source>
        <dbReference type="ARBA" id="ARBA00022853"/>
    </source>
</evidence>
<evidence type="ECO:0000256" key="2">
    <source>
        <dbReference type="ARBA" id="ARBA00022679"/>
    </source>
</evidence>
<gene>
    <name evidence="12" type="ORF">M0812_01006</name>
</gene>
<protein>
    <recommendedName>
        <fullName evidence="8">N-alpha-acetyltransferase 60</fullName>
        <ecNumber evidence="7">2.3.1.259</ecNumber>
        <ecNumber evidence="1">2.3.1.48</ecNumber>
    </recommendedName>
</protein>
<comment type="similarity">
    <text evidence="6">Belongs to the acetyltransferase family. NAA60 subfamily.</text>
</comment>
<evidence type="ECO:0000256" key="1">
    <source>
        <dbReference type="ARBA" id="ARBA00013184"/>
    </source>
</evidence>
<dbReference type="EC" id="2.3.1.48" evidence="1"/>
<accession>A0AAV8A695</accession>
<dbReference type="AlphaFoldDB" id="A0AAV8A695"/>
<dbReference type="Proteomes" id="UP001146793">
    <property type="component" value="Unassembled WGS sequence"/>
</dbReference>
<sequence>MSKQKKSRQDFEKKINTKTKSVHIDEISGRYLFREVLEGDLEDLKQLDTNLFSEPYYDNYYTSLVNPKYYAQVVEDKETNRIVGECIARVKYSKKLEQKTAYILTLGVTYEASHCGIGFNLLKNCVEFYHNEKKLNKTTLNVAQLNIRAFTFYKRFGFTILKSIPKYYSGGEMGRAAYKMLYKYTKETENIKNQEIPSTNKVIKFFKKLFTLKRNK</sequence>
<evidence type="ECO:0000259" key="11">
    <source>
        <dbReference type="PROSITE" id="PS51186"/>
    </source>
</evidence>
<evidence type="ECO:0000256" key="5">
    <source>
        <dbReference type="ARBA" id="ARBA00023315"/>
    </source>
</evidence>
<evidence type="ECO:0000313" key="12">
    <source>
        <dbReference type="EMBL" id="KAJ3448526.1"/>
    </source>
</evidence>
<evidence type="ECO:0000256" key="8">
    <source>
        <dbReference type="ARBA" id="ARBA00026144"/>
    </source>
</evidence>
<keyword evidence="2" id="KW-0808">Transferase</keyword>
<reference evidence="12" key="1">
    <citation type="submission" date="2022-08" db="EMBL/GenBank/DDBJ databases">
        <title>Novel sulphate-reducing endosymbionts in the free-living metamonad Anaeramoeba.</title>
        <authorList>
            <person name="Jerlstrom-Hultqvist J."/>
            <person name="Cepicka I."/>
            <person name="Gallot-Lavallee L."/>
            <person name="Salas-Leiva D."/>
            <person name="Curtis B.A."/>
            <person name="Zahonova K."/>
            <person name="Pipaliya S."/>
            <person name="Dacks J."/>
            <person name="Roger A.J."/>
        </authorList>
    </citation>
    <scope>NUCLEOTIDE SEQUENCE</scope>
    <source>
        <strain evidence="12">Busselton2</strain>
    </source>
</reference>
<keyword evidence="5" id="KW-0012">Acyltransferase</keyword>
<keyword evidence="4" id="KW-0156">Chromatin regulator</keyword>